<sequence length="328" mass="35379">MTSLVVIDEGSAQAKATYRADNGAIVTHVVPSRVAEQAKVDINGYAESAYFTEEGGEYTVNGDFDDIIRTNIPSYQTSEANRALVHETLRQSGFGGRPVRVAVTLPMNQFFSKVQGAPINQKLIASKKRNVLGGIKSAAGHQLAEIIDCKVYPEGIPALFDTIRNDDGSLKSGFEEGMKILVVDIGGTTTDVSVVTPNGTIESYDSFSTGVLTVVERFSELAAPEFGLKRIPRALAEEAVKSGRLKNMNVSELIQRASRNVMQTILRELEAMVSTPSLLDKILIVGGGAALMGRELAEAMGVEVLIPEQPDMAISRGIYKLEMLKARS</sequence>
<dbReference type="Pfam" id="PF21522">
    <property type="entry name" value="MreB-like_C"/>
    <property type="match status" value="1"/>
</dbReference>
<evidence type="ECO:0000313" key="3">
    <source>
        <dbReference type="EMBL" id="MET4755163.1"/>
    </source>
</evidence>
<organism evidence="3 4">
    <name type="scientific">Endozoicomonas lisbonensis</name>
    <dbReference type="NCBI Taxonomy" id="3120522"/>
    <lineage>
        <taxon>Bacteria</taxon>
        <taxon>Pseudomonadati</taxon>
        <taxon>Pseudomonadota</taxon>
        <taxon>Gammaproteobacteria</taxon>
        <taxon>Oceanospirillales</taxon>
        <taxon>Endozoicomonadaceae</taxon>
        <taxon>Endozoicomonas</taxon>
    </lineage>
</organism>
<proteinExistence type="predicted"/>
<feature type="domain" description="Actin homologue MreB-like C-terminal" evidence="2">
    <location>
        <begin position="182"/>
        <end position="298"/>
    </location>
</feature>
<dbReference type="CDD" id="cd24022">
    <property type="entry name" value="ASKHA_NBD_ParM_R1-like"/>
    <property type="match status" value="1"/>
</dbReference>
<feature type="domain" description="Plasmid segregation protein ParM/StbA N-terminal" evidence="1">
    <location>
        <begin position="5"/>
        <end position="162"/>
    </location>
</feature>
<dbReference type="RefSeq" id="WP_354016248.1">
    <property type="nucleotide sequence ID" value="NZ_JBEWTB010000002.1"/>
</dbReference>
<comment type="caution">
    <text evidence="3">The sequence shown here is derived from an EMBL/GenBank/DDBJ whole genome shotgun (WGS) entry which is preliminary data.</text>
</comment>
<name>A0ABV2SBL7_9GAMM</name>
<dbReference type="EMBL" id="JBEWTB010000002">
    <property type="protein sequence ID" value="MET4755163.1"/>
    <property type="molecule type" value="Genomic_DNA"/>
</dbReference>
<dbReference type="SUPFAM" id="SSF53067">
    <property type="entry name" value="Actin-like ATPase domain"/>
    <property type="match status" value="2"/>
</dbReference>
<reference evidence="3 4" key="1">
    <citation type="submission" date="2024-06" db="EMBL/GenBank/DDBJ databases">
        <title>Genomic Encyclopedia of Type Strains, Phase V (KMG-V): Genome sequencing to study the core and pangenomes of soil and plant-associated prokaryotes.</title>
        <authorList>
            <person name="Whitman W."/>
        </authorList>
    </citation>
    <scope>NUCLEOTIDE SEQUENCE [LARGE SCALE GENOMIC DNA]</scope>
    <source>
        <strain evidence="3 4">NE40</strain>
    </source>
</reference>
<accession>A0ABV2SBL7</accession>
<gene>
    <name evidence="3" type="ORF">V5J35_000355</name>
</gene>
<dbReference type="InterPro" id="IPR049067">
    <property type="entry name" value="MreB-like_C"/>
</dbReference>
<keyword evidence="4" id="KW-1185">Reference proteome</keyword>
<evidence type="ECO:0000259" key="2">
    <source>
        <dbReference type="Pfam" id="PF21522"/>
    </source>
</evidence>
<evidence type="ECO:0000259" key="1">
    <source>
        <dbReference type="Pfam" id="PF06406"/>
    </source>
</evidence>
<dbReference type="Proteomes" id="UP001549366">
    <property type="component" value="Unassembled WGS sequence"/>
</dbReference>
<dbReference type="Gene3D" id="3.30.420.40">
    <property type="match status" value="2"/>
</dbReference>
<protein>
    <submittedName>
        <fullName evidence="3">Plasmid segregation protein ParM</fullName>
    </submittedName>
</protein>
<dbReference type="InterPro" id="IPR056367">
    <property type="entry name" value="ASKHA_NBD_ParM_R1-like"/>
</dbReference>
<dbReference type="Pfam" id="PF06406">
    <property type="entry name" value="StbA_N"/>
    <property type="match status" value="1"/>
</dbReference>
<dbReference type="InterPro" id="IPR009440">
    <property type="entry name" value="ParM/StbA_N"/>
</dbReference>
<evidence type="ECO:0000313" key="4">
    <source>
        <dbReference type="Proteomes" id="UP001549366"/>
    </source>
</evidence>
<dbReference type="InterPro" id="IPR043129">
    <property type="entry name" value="ATPase_NBD"/>
</dbReference>